<dbReference type="InterPro" id="IPR036188">
    <property type="entry name" value="FAD/NAD-bd_sf"/>
</dbReference>
<evidence type="ECO:0000259" key="2">
    <source>
        <dbReference type="Pfam" id="PF01593"/>
    </source>
</evidence>
<evidence type="ECO:0000313" key="3">
    <source>
        <dbReference type="EMBL" id="AWM32364.1"/>
    </source>
</evidence>
<evidence type="ECO:0000256" key="1">
    <source>
        <dbReference type="ARBA" id="ARBA00005995"/>
    </source>
</evidence>
<proteinExistence type="inferred from homology"/>
<dbReference type="EMBL" id="CP029145">
    <property type="protein sequence ID" value="AWM32364.1"/>
    <property type="molecule type" value="Genomic_DNA"/>
</dbReference>
<gene>
    <name evidence="3" type="ORF">DDQ68_05880</name>
</gene>
<accession>A0A2Z3GSN4</accession>
<keyword evidence="4" id="KW-1185">Reference proteome</keyword>
<reference evidence="4" key="1">
    <citation type="submission" date="2018-04" db="EMBL/GenBank/DDBJ databases">
        <title>Complete genome of Antarctic heterotrophic bacterium Hymenobacter nivis.</title>
        <authorList>
            <person name="Terashima M."/>
        </authorList>
    </citation>
    <scope>NUCLEOTIDE SEQUENCE [LARGE SCALE GENOMIC DNA]</scope>
    <source>
        <strain evidence="4">NBRC 111535</strain>
    </source>
</reference>
<protein>
    <recommendedName>
        <fullName evidence="2">Amine oxidase domain-containing protein</fullName>
    </recommendedName>
</protein>
<dbReference type="PRINTS" id="PR00420">
    <property type="entry name" value="RNGMNOXGNASE"/>
</dbReference>
<dbReference type="OrthoDB" id="56323at2"/>
<name>A0A2Z3GSN4_9BACT</name>
<dbReference type="InterPro" id="IPR050703">
    <property type="entry name" value="Flavin_MAO"/>
</dbReference>
<dbReference type="AlphaFoldDB" id="A0A2Z3GSN4"/>
<dbReference type="Proteomes" id="UP000245999">
    <property type="component" value="Chromosome"/>
</dbReference>
<organism evidence="3 4">
    <name type="scientific">Hymenobacter nivis</name>
    <dbReference type="NCBI Taxonomy" id="1850093"/>
    <lineage>
        <taxon>Bacteria</taxon>
        <taxon>Pseudomonadati</taxon>
        <taxon>Bacteroidota</taxon>
        <taxon>Cytophagia</taxon>
        <taxon>Cytophagales</taxon>
        <taxon>Hymenobacteraceae</taxon>
        <taxon>Hymenobacter</taxon>
    </lineage>
</organism>
<dbReference type="PANTHER" id="PTHR43563">
    <property type="entry name" value="AMINE OXIDASE"/>
    <property type="match status" value="1"/>
</dbReference>
<evidence type="ECO:0000313" key="4">
    <source>
        <dbReference type="Proteomes" id="UP000245999"/>
    </source>
</evidence>
<dbReference type="Gene3D" id="3.50.50.60">
    <property type="entry name" value="FAD/NAD(P)-binding domain"/>
    <property type="match status" value="2"/>
</dbReference>
<dbReference type="PANTHER" id="PTHR43563:SF1">
    <property type="entry name" value="AMINE OXIDASE [FLAVIN-CONTAINING] B"/>
    <property type="match status" value="1"/>
</dbReference>
<sequence>MSSTPIDFPLASTSDSAASAPIIIIGAGLAGLTAARALTAAGQPVLVLEARDRVGGRTLAVPALPGAPADEHLDLGATWGWSHHPYLMRLLAELGTQPFVQPSAGATAYETAQGVHRVPNPSGSAGYLRVAGGAAALCRILAQQLPAGCLQLGARVAQLRQLPGPDGVEVTVEQAGRTELHRAPAVVLALPPRLVAHSIGFAPALPAPLHQALLDMPTWMSHAMKSVVVYATPFWRAQGWSGFAVSQVGPLGEIHDASPATGPLGALFGFFAAEDPLRAAPVAERQAAVLAQLARVFGPGAINPLAYHELDWTQEPLTSAPGDAQAPNAVPLRGPALLRQPHWAGALHWAGAETSLSEWGRLDGAVESGQWAAAQVLRQLAEATV</sequence>
<dbReference type="GO" id="GO:0016491">
    <property type="term" value="F:oxidoreductase activity"/>
    <property type="evidence" value="ECO:0007669"/>
    <property type="project" value="InterPro"/>
</dbReference>
<dbReference type="KEGG" id="hnv:DDQ68_05880"/>
<dbReference type="SUPFAM" id="SSF54373">
    <property type="entry name" value="FAD-linked reductases, C-terminal domain"/>
    <property type="match status" value="1"/>
</dbReference>
<feature type="domain" description="Amine oxidase" evidence="2">
    <location>
        <begin position="126"/>
        <end position="377"/>
    </location>
</feature>
<dbReference type="SUPFAM" id="SSF51905">
    <property type="entry name" value="FAD/NAD(P)-binding domain"/>
    <property type="match status" value="1"/>
</dbReference>
<dbReference type="Pfam" id="PF01593">
    <property type="entry name" value="Amino_oxidase"/>
    <property type="match status" value="2"/>
</dbReference>
<comment type="similarity">
    <text evidence="1">Belongs to the flavin monoamine oxidase family.</text>
</comment>
<dbReference type="InterPro" id="IPR002937">
    <property type="entry name" value="Amino_oxidase"/>
</dbReference>
<feature type="domain" description="Amine oxidase" evidence="2">
    <location>
        <begin position="29"/>
        <end position="107"/>
    </location>
</feature>